<proteinExistence type="predicted"/>
<dbReference type="CDD" id="cd09859">
    <property type="entry name" value="PIN_53EXO"/>
    <property type="match status" value="1"/>
</dbReference>
<dbReference type="InterPro" id="IPR020046">
    <property type="entry name" value="5-3_exonucl_a-hlix_arch_N"/>
</dbReference>
<keyword evidence="1" id="KW-0540">Nuclease</keyword>
<gene>
    <name evidence="4" type="ORF">UY76_C0002G0001</name>
</gene>
<evidence type="ECO:0000313" key="5">
    <source>
        <dbReference type="Proteomes" id="UP000034054"/>
    </source>
</evidence>
<accession>A0A0G1ZYC2</accession>
<dbReference type="Proteomes" id="UP000034054">
    <property type="component" value="Unassembled WGS sequence"/>
</dbReference>
<feature type="non-terminal residue" evidence="4">
    <location>
        <position position="105"/>
    </location>
</feature>
<dbReference type="GO" id="GO:0003677">
    <property type="term" value="F:DNA binding"/>
    <property type="evidence" value="ECO:0007669"/>
    <property type="project" value="InterPro"/>
</dbReference>
<dbReference type="AlphaFoldDB" id="A0A0G1ZYC2"/>
<organism evidence="4 5">
    <name type="scientific">Candidatus Uhrbacteria bacterium GW2011_GWA2_52_8d</name>
    <dbReference type="NCBI Taxonomy" id="1618979"/>
    <lineage>
        <taxon>Bacteria</taxon>
        <taxon>Candidatus Uhriibacteriota</taxon>
    </lineage>
</organism>
<evidence type="ECO:0000313" key="4">
    <source>
        <dbReference type="EMBL" id="KKW33447.1"/>
    </source>
</evidence>
<keyword evidence="2" id="KW-0378">Hydrolase</keyword>
<evidence type="ECO:0000259" key="3">
    <source>
        <dbReference type="SMART" id="SM00475"/>
    </source>
</evidence>
<dbReference type="InterPro" id="IPR002421">
    <property type="entry name" value="5-3_exonuclease"/>
</dbReference>
<evidence type="ECO:0000256" key="1">
    <source>
        <dbReference type="ARBA" id="ARBA00022722"/>
    </source>
</evidence>
<protein>
    <submittedName>
        <fullName evidence="4">Polymerase protein</fullName>
    </submittedName>
</protein>
<dbReference type="PANTHER" id="PTHR42646">
    <property type="entry name" value="FLAP ENDONUCLEASE XNI"/>
    <property type="match status" value="1"/>
</dbReference>
<dbReference type="GO" id="GO:0008409">
    <property type="term" value="F:5'-3' exonuclease activity"/>
    <property type="evidence" value="ECO:0007669"/>
    <property type="project" value="InterPro"/>
</dbReference>
<dbReference type="PANTHER" id="PTHR42646:SF2">
    <property type="entry name" value="5'-3' EXONUCLEASE FAMILY PROTEIN"/>
    <property type="match status" value="1"/>
</dbReference>
<dbReference type="GO" id="GO:0033567">
    <property type="term" value="P:DNA replication, Okazaki fragment processing"/>
    <property type="evidence" value="ECO:0007669"/>
    <property type="project" value="InterPro"/>
</dbReference>
<evidence type="ECO:0000256" key="2">
    <source>
        <dbReference type="ARBA" id="ARBA00022801"/>
    </source>
</evidence>
<dbReference type="Pfam" id="PF02739">
    <property type="entry name" value="5_3_exonuc_N"/>
    <property type="match status" value="1"/>
</dbReference>
<name>A0A0G1ZYC2_9BACT</name>
<dbReference type="InterPro" id="IPR038969">
    <property type="entry name" value="FEN"/>
</dbReference>
<dbReference type="EMBL" id="LCRH01000002">
    <property type="protein sequence ID" value="KKW33447.1"/>
    <property type="molecule type" value="Genomic_DNA"/>
</dbReference>
<reference evidence="4 5" key="1">
    <citation type="journal article" date="2015" name="Nature">
        <title>rRNA introns, odd ribosomes, and small enigmatic genomes across a large radiation of phyla.</title>
        <authorList>
            <person name="Brown C.T."/>
            <person name="Hug L.A."/>
            <person name="Thomas B.C."/>
            <person name="Sharon I."/>
            <person name="Castelle C.J."/>
            <person name="Singh A."/>
            <person name="Wilkins M.J."/>
            <person name="Williams K.H."/>
            <person name="Banfield J.F."/>
        </authorList>
    </citation>
    <scope>NUCLEOTIDE SEQUENCE [LARGE SCALE GENOMIC DNA]</scope>
</reference>
<dbReference type="GO" id="GO:0017108">
    <property type="term" value="F:5'-flap endonuclease activity"/>
    <property type="evidence" value="ECO:0007669"/>
    <property type="project" value="InterPro"/>
</dbReference>
<feature type="domain" description="5'-3' exonuclease" evidence="3">
    <location>
        <begin position="1"/>
        <end position="105"/>
    </location>
</feature>
<comment type="caution">
    <text evidence="4">The sequence shown here is derived from an EMBL/GenBank/DDBJ whole genome shotgun (WGS) entry which is preliminary data.</text>
</comment>
<dbReference type="SMART" id="SM00475">
    <property type="entry name" value="53EXOc"/>
    <property type="match status" value="1"/>
</dbReference>
<dbReference type="InterPro" id="IPR029060">
    <property type="entry name" value="PIN-like_dom_sf"/>
</dbReference>
<sequence>MKPRETILLLDGNALLHRAWHAIPPLTTKDGLVVNAAYGFAMIVEKMIELQKPEYMAVAWDVEGGTFRDEIFKAYKAQREKKEQELYDQIPLIQNILNAFGIPSI</sequence>
<dbReference type="SUPFAM" id="SSF88723">
    <property type="entry name" value="PIN domain-like"/>
    <property type="match status" value="1"/>
</dbReference>
<dbReference type="Gene3D" id="3.40.50.1010">
    <property type="entry name" value="5'-nuclease"/>
    <property type="match status" value="1"/>
</dbReference>